<dbReference type="Gene3D" id="3.40.30.160">
    <property type="entry name" value="Collagenase ColT, N-terminal domain"/>
    <property type="match status" value="1"/>
</dbReference>
<keyword evidence="12" id="KW-0106">Calcium</keyword>
<keyword evidence="10 19" id="KW-0378">Hydrolase</keyword>
<comment type="catalytic activity">
    <reaction evidence="1">
        <text>Digestion of native collagen in the triple helical region at Xaa-|-Gly bonds. With synthetic peptides, a preference is shown for Gly at P3 and P1', Pro and Ala at P2 and P2', and hydroxyproline, Ala or Arg at P3'.</text>
        <dbReference type="EC" id="3.4.24.3"/>
    </reaction>
</comment>
<dbReference type="EC" id="3.4.24.3" evidence="5"/>
<evidence type="ECO:0000256" key="15">
    <source>
        <dbReference type="ARBA" id="ARBA00023145"/>
    </source>
</evidence>
<keyword evidence="14" id="KW-0482">Metalloprotease</keyword>
<accession>A0ABW3YDB7</accession>
<dbReference type="InterPro" id="IPR013661">
    <property type="entry name" value="Peptidase_M9_N_dom"/>
</dbReference>
<feature type="domain" description="PKD" evidence="18">
    <location>
        <begin position="658"/>
        <end position="738"/>
    </location>
</feature>
<dbReference type="Pfam" id="PF04151">
    <property type="entry name" value="PPC"/>
    <property type="match status" value="1"/>
</dbReference>
<evidence type="ECO:0000256" key="12">
    <source>
        <dbReference type="ARBA" id="ARBA00022837"/>
    </source>
</evidence>
<dbReference type="GO" id="GO:0004222">
    <property type="term" value="F:metalloendopeptidase activity"/>
    <property type="evidence" value="ECO:0007669"/>
    <property type="project" value="UniProtKB-EC"/>
</dbReference>
<evidence type="ECO:0000256" key="17">
    <source>
        <dbReference type="SAM" id="SignalP"/>
    </source>
</evidence>
<evidence type="ECO:0000256" key="1">
    <source>
        <dbReference type="ARBA" id="ARBA00000424"/>
    </source>
</evidence>
<dbReference type="Pfam" id="PF08453">
    <property type="entry name" value="Peptidase_M9_N"/>
    <property type="match status" value="1"/>
</dbReference>
<keyword evidence="8" id="KW-0479">Metal-binding</keyword>
<dbReference type="SUPFAM" id="SSF49299">
    <property type="entry name" value="PKD domain"/>
    <property type="match status" value="1"/>
</dbReference>
<evidence type="ECO:0000256" key="4">
    <source>
        <dbReference type="ARBA" id="ARBA00004613"/>
    </source>
</evidence>
<evidence type="ECO:0000256" key="8">
    <source>
        <dbReference type="ARBA" id="ARBA00022723"/>
    </source>
</evidence>
<dbReference type="PROSITE" id="PS50093">
    <property type="entry name" value="PKD"/>
    <property type="match status" value="1"/>
</dbReference>
<dbReference type="Proteomes" id="UP001597260">
    <property type="component" value="Unassembled WGS sequence"/>
</dbReference>
<dbReference type="PANTHER" id="PTHR13062:SF9">
    <property type="entry name" value="MICROBIAL COLLAGENASE"/>
    <property type="match status" value="1"/>
</dbReference>
<keyword evidence="20" id="KW-1185">Reference proteome</keyword>
<keyword evidence="15" id="KW-0865">Zymogen</keyword>
<evidence type="ECO:0000256" key="14">
    <source>
        <dbReference type="ARBA" id="ARBA00023049"/>
    </source>
</evidence>
<comment type="cofactor">
    <cofactor evidence="3">
        <name>Zn(2+)</name>
        <dbReference type="ChEBI" id="CHEBI:29105"/>
    </cofactor>
</comment>
<dbReference type="PANTHER" id="PTHR13062">
    <property type="entry name" value="COLLAGENASE"/>
    <property type="match status" value="1"/>
</dbReference>
<dbReference type="InterPro" id="IPR002169">
    <property type="entry name" value="Peptidase_M9A/M9B"/>
</dbReference>
<evidence type="ECO:0000256" key="10">
    <source>
        <dbReference type="ARBA" id="ARBA00022801"/>
    </source>
</evidence>
<dbReference type="Gene3D" id="2.60.120.380">
    <property type="match status" value="1"/>
</dbReference>
<comment type="subcellular location">
    <subcellularLocation>
        <location evidence="4">Secreted</location>
    </subcellularLocation>
</comment>
<protein>
    <recommendedName>
        <fullName evidence="5">microbial collagenase</fullName>
        <ecNumber evidence="5">3.4.24.3</ecNumber>
    </recommendedName>
</protein>
<evidence type="ECO:0000313" key="20">
    <source>
        <dbReference type="Proteomes" id="UP001597260"/>
    </source>
</evidence>
<keyword evidence="11" id="KW-0862">Zinc</keyword>
<dbReference type="PRINTS" id="PR00931">
    <property type="entry name" value="MICOLLPTASE"/>
</dbReference>
<dbReference type="InterPro" id="IPR007280">
    <property type="entry name" value="Peptidase_C_arc/bac"/>
</dbReference>
<dbReference type="InterPro" id="IPR000601">
    <property type="entry name" value="PKD_dom"/>
</dbReference>
<evidence type="ECO:0000256" key="9">
    <source>
        <dbReference type="ARBA" id="ARBA00022729"/>
    </source>
</evidence>
<dbReference type="Pfam" id="PF18911">
    <property type="entry name" value="PKD_4"/>
    <property type="match status" value="1"/>
</dbReference>
<reference evidence="20" key="1">
    <citation type="journal article" date="2019" name="Int. J. Syst. Evol. Microbiol.">
        <title>The Global Catalogue of Microorganisms (GCM) 10K type strain sequencing project: providing services to taxonomists for standard genome sequencing and annotation.</title>
        <authorList>
            <consortium name="The Broad Institute Genomics Platform"/>
            <consortium name="The Broad Institute Genome Sequencing Center for Infectious Disease"/>
            <person name="Wu L."/>
            <person name="Ma J."/>
        </authorList>
    </citation>
    <scope>NUCLEOTIDE SEQUENCE [LARGE SCALE GENOMIC DNA]</scope>
    <source>
        <strain evidence="20">JCM 31037</strain>
    </source>
</reference>
<evidence type="ECO:0000256" key="2">
    <source>
        <dbReference type="ARBA" id="ARBA00001913"/>
    </source>
</evidence>
<dbReference type="RefSeq" id="WP_377568824.1">
    <property type="nucleotide sequence ID" value="NZ_JBHTMP010000009.1"/>
</dbReference>
<comment type="caution">
    <text evidence="19">The sequence shown here is derived from an EMBL/GenBank/DDBJ whole genome shotgun (WGS) entry which is preliminary data.</text>
</comment>
<dbReference type="InterPro" id="IPR022409">
    <property type="entry name" value="PKD/Chitinase_dom"/>
</dbReference>
<gene>
    <name evidence="19" type="ORF">ACFQ4H_08205</name>
</gene>
<dbReference type="InterPro" id="IPR035986">
    <property type="entry name" value="PKD_dom_sf"/>
</dbReference>
<dbReference type="Pfam" id="PF01752">
    <property type="entry name" value="Peptidase_M9"/>
    <property type="match status" value="1"/>
</dbReference>
<name>A0ABW3YDB7_9ACTN</name>
<dbReference type="SMART" id="SM00089">
    <property type="entry name" value="PKD"/>
    <property type="match status" value="1"/>
</dbReference>
<evidence type="ECO:0000256" key="11">
    <source>
        <dbReference type="ARBA" id="ARBA00022833"/>
    </source>
</evidence>
<evidence type="ECO:0000313" key="19">
    <source>
        <dbReference type="EMBL" id="MFD1321068.1"/>
    </source>
</evidence>
<proteinExistence type="predicted"/>
<dbReference type="Gene3D" id="2.60.40.10">
    <property type="entry name" value="Immunoglobulins"/>
    <property type="match status" value="1"/>
</dbReference>
<feature type="region of interest" description="Disordered" evidence="16">
    <location>
        <begin position="27"/>
        <end position="107"/>
    </location>
</feature>
<keyword evidence="7" id="KW-0645">Protease</keyword>
<evidence type="ECO:0000256" key="3">
    <source>
        <dbReference type="ARBA" id="ARBA00001947"/>
    </source>
</evidence>
<evidence type="ECO:0000256" key="5">
    <source>
        <dbReference type="ARBA" id="ARBA00012653"/>
    </source>
</evidence>
<evidence type="ECO:0000256" key="6">
    <source>
        <dbReference type="ARBA" id="ARBA00022525"/>
    </source>
</evidence>
<evidence type="ECO:0000256" key="13">
    <source>
        <dbReference type="ARBA" id="ARBA00023026"/>
    </source>
</evidence>
<keyword evidence="13" id="KW-0843">Virulence</keyword>
<dbReference type="InterPro" id="IPR013783">
    <property type="entry name" value="Ig-like_fold"/>
</dbReference>
<feature type="compositionally biased region" description="Low complexity" evidence="16">
    <location>
        <begin position="42"/>
        <end position="57"/>
    </location>
</feature>
<evidence type="ECO:0000256" key="7">
    <source>
        <dbReference type="ARBA" id="ARBA00022670"/>
    </source>
</evidence>
<evidence type="ECO:0000256" key="16">
    <source>
        <dbReference type="SAM" id="MobiDB-lite"/>
    </source>
</evidence>
<keyword evidence="6" id="KW-0964">Secreted</keyword>
<feature type="signal peptide" evidence="17">
    <location>
        <begin position="1"/>
        <end position="32"/>
    </location>
</feature>
<feature type="chain" id="PRO_5045654638" description="microbial collagenase" evidence="17">
    <location>
        <begin position="33"/>
        <end position="854"/>
    </location>
</feature>
<keyword evidence="9 17" id="KW-0732">Signal</keyword>
<dbReference type="EMBL" id="JBHTMP010000009">
    <property type="protein sequence ID" value="MFD1321068.1"/>
    <property type="molecule type" value="Genomic_DNA"/>
</dbReference>
<comment type="cofactor">
    <cofactor evidence="2">
        <name>Ca(2+)</name>
        <dbReference type="ChEBI" id="CHEBI:29108"/>
    </cofactor>
</comment>
<dbReference type="CDD" id="cd00146">
    <property type="entry name" value="PKD"/>
    <property type="match status" value="1"/>
</dbReference>
<sequence>MKTRLTSRLARLSVVALTAALGLTLTAQPGTAAPPDPARPSAGTDAARPAGAPPTGTEDTARHTQQKPLAVPDRAPTSSSREQLRRDYDDPATPAQRAARPSATGRTTAAAACNVSDFTSRTGNALVQQIKASTTDCVNTLFSLTGTDAYNAFREAQMASVAYGLRDNAGSYPGNNSTGTAQLVLYLRAGYYVHWYYPDTVGSYGTTLQTAIRSGLDTFFANSRSNDVTDANGETLAEAVTLIDSAEENARYLYVVKRLLTGYNSSYNSSWWMLSAVNNVYIVLFRGHQVPAFVTLVRSDPSVTDTLYNFASANRSLLGTDQSYLVSNAGRELGRFLQHTELRTKVRPLARGLLNLSSITGPTAPLWVGVAEMTDYYDQANCAYYDTCNLQERLAAVVLPITYTCSASIRIRAQQMTSAELSWACDSMRNQDAYFHSLVADNGPVANDNNTTLEVVVFDSSTDYGTYGGPMFGIDTNNGGMYLEGNPAAVGNQPRFIAYEAEWLRPTFEIWNLNHEYTHYLDGRFDMYGDFTANISTPTIWWIEGFAEYVSYSYRNLTYTAAITEAGRHTYSLRTLFDTTYSHDSTRIYRWGYLAVRYMMQSHRGDMTTLLGYYRSGNWTAARTFLTSTIGTRYDSDWDAWLTACSAGNCGGGTNPPTNQAPVAGFSFTTSNLTASFADQSTDSDGSVVARSWNFGDGTSSTATNPTKTYASAGTYTVTLTVTDDKGATGTTARSVTVGGSVPIAECTGSDVRTLDRNCQRSGLAATNGNYYYLYIYLPAGVTSLKITASGGTGEADLYYNRSNWATTSAYDNRSVNTGNGETLTITNPPAGYNFISLYARGQNFSGVTVKTEY</sequence>
<dbReference type="Gene3D" id="1.10.390.20">
    <property type="match status" value="1"/>
</dbReference>
<organism evidence="19 20">
    <name type="scientific">Micromonospora sonneratiae</name>
    <dbReference type="NCBI Taxonomy" id="1184706"/>
    <lineage>
        <taxon>Bacteria</taxon>
        <taxon>Bacillati</taxon>
        <taxon>Actinomycetota</taxon>
        <taxon>Actinomycetes</taxon>
        <taxon>Micromonosporales</taxon>
        <taxon>Micromonosporaceae</taxon>
        <taxon>Micromonospora</taxon>
    </lineage>
</organism>
<evidence type="ECO:0000259" key="18">
    <source>
        <dbReference type="PROSITE" id="PS50093"/>
    </source>
</evidence>